<dbReference type="EMBL" id="ML994692">
    <property type="protein sequence ID" value="KAF2177214.1"/>
    <property type="molecule type" value="Genomic_DNA"/>
</dbReference>
<sequence>MTATVSTTEAKKEFEFTGTEKGWATKGSFNGTWWNKGLKLLMDKENIWIEEGKRSTLSCTSAKTSGRSMAGGSLSAPSLYFSSSSTLSGSASLPLASCFTCCCQRKKDKKTAKEAEAFSTWARQRNDLENNPGIYADAPPKPSCDEYYRAAGTWTPIFHYLLPSLPNFGAIILGDRWDVCGGGRKQLARTA</sequence>
<name>A0A6A6DCG6_9PEZI</name>
<evidence type="ECO:0000313" key="2">
    <source>
        <dbReference type="Proteomes" id="UP000800200"/>
    </source>
</evidence>
<reference evidence="1" key="1">
    <citation type="journal article" date="2020" name="Stud. Mycol.">
        <title>101 Dothideomycetes genomes: a test case for predicting lifestyles and emergence of pathogens.</title>
        <authorList>
            <person name="Haridas S."/>
            <person name="Albert R."/>
            <person name="Binder M."/>
            <person name="Bloem J."/>
            <person name="Labutti K."/>
            <person name="Salamov A."/>
            <person name="Andreopoulos B."/>
            <person name="Baker S."/>
            <person name="Barry K."/>
            <person name="Bills G."/>
            <person name="Bluhm B."/>
            <person name="Cannon C."/>
            <person name="Castanera R."/>
            <person name="Culley D."/>
            <person name="Daum C."/>
            <person name="Ezra D."/>
            <person name="Gonzalez J."/>
            <person name="Henrissat B."/>
            <person name="Kuo A."/>
            <person name="Liang C."/>
            <person name="Lipzen A."/>
            <person name="Lutzoni F."/>
            <person name="Magnuson J."/>
            <person name="Mondo S."/>
            <person name="Nolan M."/>
            <person name="Ohm R."/>
            <person name="Pangilinan J."/>
            <person name="Park H.-J."/>
            <person name="Ramirez L."/>
            <person name="Alfaro M."/>
            <person name="Sun H."/>
            <person name="Tritt A."/>
            <person name="Yoshinaga Y."/>
            <person name="Zwiers L.-H."/>
            <person name="Turgeon B."/>
            <person name="Goodwin S."/>
            <person name="Spatafora J."/>
            <person name="Crous P."/>
            <person name="Grigoriev I."/>
        </authorList>
    </citation>
    <scope>NUCLEOTIDE SEQUENCE</scope>
    <source>
        <strain evidence="1">CBS 207.26</strain>
    </source>
</reference>
<evidence type="ECO:0000313" key="1">
    <source>
        <dbReference type="EMBL" id="KAF2177214.1"/>
    </source>
</evidence>
<dbReference type="OrthoDB" id="3795823at2759"/>
<dbReference type="AlphaFoldDB" id="A0A6A6DCG6"/>
<accession>A0A6A6DCG6</accession>
<proteinExistence type="predicted"/>
<protein>
    <submittedName>
        <fullName evidence="1">Uncharacterized protein</fullName>
    </submittedName>
</protein>
<gene>
    <name evidence="1" type="ORF">K469DRAFT_720908</name>
</gene>
<organism evidence="1 2">
    <name type="scientific">Zopfia rhizophila CBS 207.26</name>
    <dbReference type="NCBI Taxonomy" id="1314779"/>
    <lineage>
        <taxon>Eukaryota</taxon>
        <taxon>Fungi</taxon>
        <taxon>Dikarya</taxon>
        <taxon>Ascomycota</taxon>
        <taxon>Pezizomycotina</taxon>
        <taxon>Dothideomycetes</taxon>
        <taxon>Dothideomycetes incertae sedis</taxon>
        <taxon>Zopfiaceae</taxon>
        <taxon>Zopfia</taxon>
    </lineage>
</organism>
<dbReference type="Proteomes" id="UP000800200">
    <property type="component" value="Unassembled WGS sequence"/>
</dbReference>
<keyword evidence="2" id="KW-1185">Reference proteome</keyword>